<evidence type="ECO:0000313" key="2">
    <source>
        <dbReference type="Proteomes" id="UP000306319"/>
    </source>
</evidence>
<keyword evidence="2" id="KW-1185">Reference proteome</keyword>
<organism evidence="1 2">
    <name type="scientific">Lepagella muris</name>
    <dbReference type="NCBI Taxonomy" id="3032870"/>
    <lineage>
        <taxon>Bacteria</taxon>
        <taxon>Pseudomonadati</taxon>
        <taxon>Bacteroidota</taxon>
        <taxon>Bacteroidia</taxon>
        <taxon>Bacteroidales</taxon>
        <taxon>Muribaculaceae</taxon>
        <taxon>Lepagella</taxon>
    </lineage>
</organism>
<reference evidence="1" key="1">
    <citation type="submission" date="2019-04" db="EMBL/GenBank/DDBJ databases">
        <title>Microbes associate with the intestines of laboratory mice.</title>
        <authorList>
            <person name="Navarre W."/>
            <person name="Wong E."/>
            <person name="Huang K."/>
            <person name="Tropini C."/>
            <person name="Ng K."/>
            <person name="Yu B."/>
        </authorList>
    </citation>
    <scope>NUCLEOTIDE SEQUENCE</scope>
    <source>
        <strain evidence="1">NM04_E33</strain>
    </source>
</reference>
<dbReference type="Proteomes" id="UP000306319">
    <property type="component" value="Unassembled WGS sequence"/>
</dbReference>
<protein>
    <submittedName>
        <fullName evidence="1">Uncharacterized protein</fullName>
    </submittedName>
</protein>
<sequence length="82" mass="9132">MTTKTYGARGMLEWHLSLPVGDALVTLTFTGGKMGSGGIQPARLTTANPALQHIIENCRYYKNKRIILLREDFSDDKHAPRS</sequence>
<accession>A0AC61RIQ3</accession>
<dbReference type="EMBL" id="SRYB01000006">
    <property type="protein sequence ID" value="TGY79525.1"/>
    <property type="molecule type" value="Genomic_DNA"/>
</dbReference>
<evidence type="ECO:0000313" key="1">
    <source>
        <dbReference type="EMBL" id="TGY79525.1"/>
    </source>
</evidence>
<name>A0AC61RIQ3_9BACT</name>
<proteinExistence type="predicted"/>
<gene>
    <name evidence="1" type="ORF">E5331_05800</name>
</gene>
<comment type="caution">
    <text evidence="1">The sequence shown here is derived from an EMBL/GenBank/DDBJ whole genome shotgun (WGS) entry which is preliminary data.</text>
</comment>